<feature type="transmembrane region" description="Helical" evidence="11">
    <location>
        <begin position="117"/>
        <end position="140"/>
    </location>
</feature>
<dbReference type="PROSITE" id="PS50920">
    <property type="entry name" value="SOLCAR"/>
    <property type="match status" value="3"/>
</dbReference>
<evidence type="ECO:0000313" key="12">
    <source>
        <dbReference type="EMBL" id="KAH3674903.1"/>
    </source>
</evidence>
<keyword evidence="13" id="KW-1185">Reference proteome</keyword>
<dbReference type="InterPro" id="IPR023395">
    <property type="entry name" value="MCP_dom_sf"/>
</dbReference>
<comment type="caution">
    <text evidence="12">The sequence shown here is derived from an EMBL/GenBank/DDBJ whole genome shotgun (WGS) entry which is preliminary data.</text>
</comment>
<comment type="similarity">
    <text evidence="2 10">Belongs to the mitochondrial carrier (TC 2.A.29) family.</text>
</comment>
<feature type="repeat" description="Solcar" evidence="9">
    <location>
        <begin position="115"/>
        <end position="210"/>
    </location>
</feature>
<evidence type="ECO:0000256" key="7">
    <source>
        <dbReference type="ARBA" id="ARBA00023136"/>
    </source>
</evidence>
<reference evidence="12" key="1">
    <citation type="journal article" date="2021" name="Open Biol.">
        <title>Shared evolutionary footprints suggest mitochondrial oxidative damage underlies multiple complex I losses in fungi.</title>
        <authorList>
            <person name="Schikora-Tamarit M.A."/>
            <person name="Marcet-Houben M."/>
            <person name="Nosek J."/>
            <person name="Gabaldon T."/>
        </authorList>
    </citation>
    <scope>NUCLEOTIDE SEQUENCE</scope>
    <source>
        <strain evidence="12">CBS6341</strain>
    </source>
</reference>
<keyword evidence="5" id="KW-0677">Repeat</keyword>
<dbReference type="InterPro" id="IPR018108">
    <property type="entry name" value="MCP_transmembrane"/>
</dbReference>
<comment type="subcellular location">
    <subcellularLocation>
        <location evidence="1">Peroxisome membrane</location>
        <topology evidence="1">Multi-pass membrane protein</topology>
    </subcellularLocation>
</comment>
<keyword evidence="4 9" id="KW-0812">Transmembrane</keyword>
<dbReference type="Pfam" id="PF00153">
    <property type="entry name" value="Mito_carr"/>
    <property type="match status" value="3"/>
</dbReference>
<gene>
    <name evidence="12" type="ORF">WICMUC_002976</name>
</gene>
<keyword evidence="6 11" id="KW-1133">Transmembrane helix</keyword>
<dbReference type="PANTHER" id="PTHR45939:SF5">
    <property type="entry name" value="PEROXISOMAL MEMBRANE PROTEIN PMP34"/>
    <property type="match status" value="1"/>
</dbReference>
<proteinExistence type="inferred from homology"/>
<evidence type="ECO:0000256" key="4">
    <source>
        <dbReference type="ARBA" id="ARBA00022692"/>
    </source>
</evidence>
<evidence type="ECO:0000313" key="13">
    <source>
        <dbReference type="Proteomes" id="UP000769528"/>
    </source>
</evidence>
<organism evidence="12 13">
    <name type="scientific">Wickerhamomyces mucosus</name>
    <dbReference type="NCBI Taxonomy" id="1378264"/>
    <lineage>
        <taxon>Eukaryota</taxon>
        <taxon>Fungi</taxon>
        <taxon>Dikarya</taxon>
        <taxon>Ascomycota</taxon>
        <taxon>Saccharomycotina</taxon>
        <taxon>Saccharomycetes</taxon>
        <taxon>Phaffomycetales</taxon>
        <taxon>Wickerhamomycetaceae</taxon>
        <taxon>Wickerhamomyces</taxon>
    </lineage>
</organism>
<feature type="transmembrane region" description="Helical" evidence="11">
    <location>
        <begin position="74"/>
        <end position="97"/>
    </location>
</feature>
<evidence type="ECO:0000256" key="8">
    <source>
        <dbReference type="ARBA" id="ARBA00023140"/>
    </source>
</evidence>
<keyword evidence="3 10" id="KW-0813">Transport</keyword>
<dbReference type="GO" id="GO:0005778">
    <property type="term" value="C:peroxisomal membrane"/>
    <property type="evidence" value="ECO:0007669"/>
    <property type="project" value="UniProtKB-SubCell"/>
</dbReference>
<dbReference type="GO" id="GO:0015217">
    <property type="term" value="F:ADP transmembrane transporter activity"/>
    <property type="evidence" value="ECO:0007669"/>
    <property type="project" value="TreeGrafter"/>
</dbReference>
<dbReference type="OrthoDB" id="2019556at2759"/>
<dbReference type="GO" id="GO:0080122">
    <property type="term" value="F:AMP transmembrane transporter activity"/>
    <property type="evidence" value="ECO:0007669"/>
    <property type="project" value="TreeGrafter"/>
</dbReference>
<reference evidence="12" key="2">
    <citation type="submission" date="2021-01" db="EMBL/GenBank/DDBJ databases">
        <authorList>
            <person name="Schikora-Tamarit M.A."/>
        </authorList>
    </citation>
    <scope>NUCLEOTIDE SEQUENCE</scope>
    <source>
        <strain evidence="12">CBS6341</strain>
    </source>
</reference>
<feature type="transmembrane region" description="Helical" evidence="11">
    <location>
        <begin position="12"/>
        <end position="38"/>
    </location>
</feature>
<dbReference type="GO" id="GO:0005347">
    <property type="term" value="F:ATP transmembrane transporter activity"/>
    <property type="evidence" value="ECO:0007669"/>
    <property type="project" value="TreeGrafter"/>
</dbReference>
<name>A0A9P8PMK5_9ASCO</name>
<evidence type="ECO:0000256" key="1">
    <source>
        <dbReference type="ARBA" id="ARBA00004585"/>
    </source>
</evidence>
<evidence type="ECO:0000256" key="2">
    <source>
        <dbReference type="ARBA" id="ARBA00006375"/>
    </source>
</evidence>
<keyword evidence="7 9" id="KW-0472">Membrane</keyword>
<evidence type="ECO:0000256" key="10">
    <source>
        <dbReference type="RuleBase" id="RU000488"/>
    </source>
</evidence>
<dbReference type="PANTHER" id="PTHR45939">
    <property type="entry name" value="PEROXISOMAL MEMBRANE PROTEIN PMP34-RELATED"/>
    <property type="match status" value="1"/>
</dbReference>
<dbReference type="GO" id="GO:0015230">
    <property type="term" value="F:FAD transmembrane transporter activity"/>
    <property type="evidence" value="ECO:0007669"/>
    <property type="project" value="TreeGrafter"/>
</dbReference>
<keyword evidence="8" id="KW-0576">Peroxisome</keyword>
<dbReference type="Gene3D" id="1.50.40.10">
    <property type="entry name" value="Mitochondrial carrier domain"/>
    <property type="match status" value="1"/>
</dbReference>
<feature type="repeat" description="Solcar" evidence="9">
    <location>
        <begin position="222"/>
        <end position="303"/>
    </location>
</feature>
<dbReference type="GO" id="GO:0015228">
    <property type="term" value="F:coenzyme A transmembrane transporter activity"/>
    <property type="evidence" value="ECO:0007669"/>
    <property type="project" value="TreeGrafter"/>
</dbReference>
<accession>A0A9P8PMK5</accession>
<evidence type="ECO:0000256" key="9">
    <source>
        <dbReference type="PROSITE-ProRule" id="PRU00282"/>
    </source>
</evidence>
<dbReference type="AlphaFoldDB" id="A0A9P8PMK5"/>
<dbReference type="EMBL" id="JAEUBF010000791">
    <property type="protein sequence ID" value="KAH3674903.1"/>
    <property type="molecule type" value="Genomic_DNA"/>
</dbReference>
<dbReference type="SUPFAM" id="SSF103506">
    <property type="entry name" value="Mitochondrial carrier"/>
    <property type="match status" value="1"/>
</dbReference>
<evidence type="ECO:0000256" key="11">
    <source>
        <dbReference type="SAM" id="Phobius"/>
    </source>
</evidence>
<dbReference type="GO" id="GO:0044610">
    <property type="term" value="F:FMN transmembrane transporter activity"/>
    <property type="evidence" value="ECO:0007669"/>
    <property type="project" value="TreeGrafter"/>
</dbReference>
<evidence type="ECO:0000256" key="5">
    <source>
        <dbReference type="ARBA" id="ARBA00022737"/>
    </source>
</evidence>
<feature type="transmembrane region" description="Helical" evidence="11">
    <location>
        <begin position="223"/>
        <end position="242"/>
    </location>
</feature>
<feature type="repeat" description="Solcar" evidence="9">
    <location>
        <begin position="8"/>
        <end position="104"/>
    </location>
</feature>
<protein>
    <submittedName>
        <fullName evidence="12">Uncharacterized protein</fullName>
    </submittedName>
</protein>
<sequence length="325" mass="36001">MSDERLKVNPSVHAIAGGLGGALSMVVTYPLVTLSTLAQTNSKKIKSKDSKENDQESSNILKSIKSLYANDGILGFYSGLESALFGIIINNIVYYYFYELFTKIVLTRKTFKKGLSSIESILIGALAGSITVFSTNPIWVANTRITVSSKNNNSETNNNDDDKNQSTLGALLKIIKQDGILSLFSGVLPALILVINPIIQYTFFEQIKNLINKKRGKLTSSDVFFLGAIGKLLATGSTYPYITLKSRMHLQNPKNHQSLFQLISKIYQREGLRGFYNGIEVKLSQSVATAAFLFLFKEQLIHSSVGLLKFITSINNLNKSKRTYK</sequence>
<feature type="transmembrane region" description="Helical" evidence="11">
    <location>
        <begin position="180"/>
        <end position="203"/>
    </location>
</feature>
<dbReference type="GO" id="GO:0051724">
    <property type="term" value="F:NAD transmembrane transporter activity"/>
    <property type="evidence" value="ECO:0007669"/>
    <property type="project" value="TreeGrafter"/>
</dbReference>
<evidence type="ECO:0000256" key="6">
    <source>
        <dbReference type="ARBA" id="ARBA00022989"/>
    </source>
</evidence>
<dbReference type="InterPro" id="IPR052217">
    <property type="entry name" value="Mito/Peroxisomal_Carrier"/>
</dbReference>
<evidence type="ECO:0000256" key="3">
    <source>
        <dbReference type="ARBA" id="ARBA00022448"/>
    </source>
</evidence>
<dbReference type="Proteomes" id="UP000769528">
    <property type="component" value="Unassembled WGS sequence"/>
</dbReference>